<feature type="non-terminal residue" evidence="7">
    <location>
        <position position="408"/>
    </location>
</feature>
<dbReference type="PANTHER" id="PTHR42978:SF5">
    <property type="entry name" value="METALLO-BETA-LACTAMASE DOMAIN-CONTAINING PROTEIN"/>
    <property type="match status" value="1"/>
</dbReference>
<evidence type="ECO:0000313" key="7">
    <source>
        <dbReference type="EMBL" id="RFU33598.1"/>
    </source>
</evidence>
<evidence type="ECO:0000256" key="3">
    <source>
        <dbReference type="ARBA" id="ARBA00022801"/>
    </source>
</evidence>
<protein>
    <recommendedName>
        <fullName evidence="6">Metallo-beta-lactamase domain-containing protein</fullName>
    </recommendedName>
</protein>
<evidence type="ECO:0000256" key="1">
    <source>
        <dbReference type="ARBA" id="ARBA00007749"/>
    </source>
</evidence>
<dbReference type="InterPro" id="IPR051013">
    <property type="entry name" value="MBL_superfamily_lactonases"/>
</dbReference>
<dbReference type="GO" id="GO:0016787">
    <property type="term" value="F:hydrolase activity"/>
    <property type="evidence" value="ECO:0007669"/>
    <property type="project" value="UniProtKB-KW"/>
</dbReference>
<comment type="similarity">
    <text evidence="1">Belongs to the metallo-beta-lactamase superfamily.</text>
</comment>
<name>A0A3E2HJL5_SCYLI</name>
<evidence type="ECO:0000256" key="5">
    <source>
        <dbReference type="SAM" id="MobiDB-lite"/>
    </source>
</evidence>
<feature type="compositionally biased region" description="Pro residues" evidence="5">
    <location>
        <begin position="12"/>
        <end position="22"/>
    </location>
</feature>
<keyword evidence="2" id="KW-0479">Metal-binding</keyword>
<dbReference type="InterPro" id="IPR036866">
    <property type="entry name" value="RibonucZ/Hydroxyglut_hydro"/>
</dbReference>
<dbReference type="SUPFAM" id="SSF56281">
    <property type="entry name" value="Metallo-hydrolase/oxidoreductase"/>
    <property type="match status" value="1"/>
</dbReference>
<accession>A0A3E2HJL5</accession>
<dbReference type="OMA" id="TRWGFLN"/>
<keyword evidence="8" id="KW-1185">Reference proteome</keyword>
<keyword evidence="3" id="KW-0378">Hydrolase</keyword>
<evidence type="ECO:0000259" key="6">
    <source>
        <dbReference type="Pfam" id="PF00753"/>
    </source>
</evidence>
<dbReference type="AlphaFoldDB" id="A0A3E2HJL5"/>
<organism evidence="7 8">
    <name type="scientific">Scytalidium lignicola</name>
    <name type="common">Hyphomycete</name>
    <dbReference type="NCBI Taxonomy" id="5539"/>
    <lineage>
        <taxon>Eukaryota</taxon>
        <taxon>Fungi</taxon>
        <taxon>Dikarya</taxon>
        <taxon>Ascomycota</taxon>
        <taxon>Pezizomycotina</taxon>
        <taxon>Leotiomycetes</taxon>
        <taxon>Leotiomycetes incertae sedis</taxon>
        <taxon>Scytalidium</taxon>
    </lineage>
</organism>
<dbReference type="GO" id="GO:0046872">
    <property type="term" value="F:metal ion binding"/>
    <property type="evidence" value="ECO:0007669"/>
    <property type="project" value="UniProtKB-KW"/>
</dbReference>
<evidence type="ECO:0000256" key="2">
    <source>
        <dbReference type="ARBA" id="ARBA00022723"/>
    </source>
</evidence>
<dbReference type="OrthoDB" id="10250730at2759"/>
<feature type="domain" description="Metallo-beta-lactamase" evidence="6">
    <location>
        <begin position="64"/>
        <end position="218"/>
    </location>
</feature>
<comment type="caution">
    <text evidence="7">The sequence shown here is derived from an EMBL/GenBank/DDBJ whole genome shotgun (WGS) entry which is preliminary data.</text>
</comment>
<dbReference type="Proteomes" id="UP000258309">
    <property type="component" value="Unassembled WGS sequence"/>
</dbReference>
<dbReference type="EMBL" id="NCSJ02000033">
    <property type="protein sequence ID" value="RFU33598.1"/>
    <property type="molecule type" value="Genomic_DNA"/>
</dbReference>
<dbReference type="InterPro" id="IPR001279">
    <property type="entry name" value="Metallo-B-lactamas"/>
</dbReference>
<dbReference type="Gene3D" id="3.60.15.10">
    <property type="entry name" value="Ribonuclease Z/Hydroxyacylglutathione hydrolase-like"/>
    <property type="match status" value="1"/>
</dbReference>
<keyword evidence="4" id="KW-0862">Zinc</keyword>
<evidence type="ECO:0000313" key="8">
    <source>
        <dbReference type="Proteomes" id="UP000258309"/>
    </source>
</evidence>
<dbReference type="Pfam" id="PF00753">
    <property type="entry name" value="Lactamase_B"/>
    <property type="match status" value="1"/>
</dbReference>
<proteinExistence type="inferred from homology"/>
<dbReference type="STRING" id="5539.A0A3E2HJL5"/>
<dbReference type="CDD" id="cd07730">
    <property type="entry name" value="metallo-hydrolase-like_MBL-fold"/>
    <property type="match status" value="1"/>
</dbReference>
<feature type="non-terminal residue" evidence="7">
    <location>
        <position position="1"/>
    </location>
</feature>
<reference evidence="7 8" key="1">
    <citation type="submission" date="2018-05" db="EMBL/GenBank/DDBJ databases">
        <title>Draft genome sequence of Scytalidium lignicola DSM 105466, a ubiquitous saprotrophic fungus.</title>
        <authorList>
            <person name="Buettner E."/>
            <person name="Gebauer A.M."/>
            <person name="Hofrichter M."/>
            <person name="Liers C."/>
            <person name="Kellner H."/>
        </authorList>
    </citation>
    <scope>NUCLEOTIDE SEQUENCE [LARGE SCALE GENOMIC DNA]</scope>
    <source>
        <strain evidence="7 8">DSM 105466</strain>
    </source>
</reference>
<feature type="region of interest" description="Disordered" evidence="5">
    <location>
        <begin position="1"/>
        <end position="22"/>
    </location>
</feature>
<gene>
    <name evidence="7" type="ORF">B7463_g2769</name>
</gene>
<evidence type="ECO:0000256" key="4">
    <source>
        <dbReference type="ARBA" id="ARBA00022833"/>
    </source>
</evidence>
<sequence>MSPSTSHGASPEIPPIEAPPLLIPPSTSTVRVQAIDTTTNLHCDASAFVRPIIPGHEKLNLTTMCFLLENQTQSKFILFDCGSRKDFWNGPPTTKRMIGGHTEGVKIEKGVDEVLVDSGLDLTKLDTIVWSHWHWDHTGDASKFHTGTEIVVGPGFTENGLGVGYPKNPNGAVLESDLAYSGRNLREISFSDDFKIGHFRAHDFFGDGSFYLLDTPGHLCGLARTTPTTFALLGGDCCHFVGVFRPTAYTPLPSIVPASNLDPYFPSPCPCSTFTQYHPLHNKDDPLDTVARTTPFYKVSREKENVYAFPALAEQSIDALRPFDADPDVIICMAHDGELFRALPLLNREPRRDINDWKVRGYKEHTRWGFLNELPREGRPGREPLVLGVNRGGKKLRLGPDLVFREVE</sequence>
<dbReference type="PANTHER" id="PTHR42978">
    <property type="entry name" value="QUORUM-QUENCHING LACTONASE YTNP-RELATED-RELATED"/>
    <property type="match status" value="1"/>
</dbReference>